<feature type="domain" description="FHA" evidence="2">
    <location>
        <begin position="73"/>
        <end position="122"/>
    </location>
</feature>
<dbReference type="SUPFAM" id="SSF49879">
    <property type="entry name" value="SMAD/FHA domain"/>
    <property type="match status" value="1"/>
</dbReference>
<evidence type="ECO:0000256" key="1">
    <source>
        <dbReference type="SAM" id="Phobius"/>
    </source>
</evidence>
<sequence length="145" mass="16195">MDFSRLTTIFRFIIIGIVYIIIFYALSIMYKDIKSGGKKKTTSKKKAFGLEVLDAGENSILKRGGIIPIHGELTIGRRDSNMLVLDDQFVSGNHARIFIKNTDNMIEDLGSTNGTELNEERLEDRVILKVGDEIKIGSALFKVIG</sequence>
<dbReference type="Pfam" id="PF00498">
    <property type="entry name" value="FHA"/>
    <property type="match status" value="1"/>
</dbReference>
<feature type="transmembrane region" description="Helical" evidence="1">
    <location>
        <begin position="12"/>
        <end position="30"/>
    </location>
</feature>
<comment type="caution">
    <text evidence="3">The sequence shown here is derived from an EMBL/GenBank/DDBJ whole genome shotgun (WGS) entry which is preliminary data.</text>
</comment>
<dbReference type="InterPro" id="IPR008984">
    <property type="entry name" value="SMAD_FHA_dom_sf"/>
</dbReference>
<dbReference type="InterPro" id="IPR050923">
    <property type="entry name" value="Cell_Proc_Reg/RNA_Proc"/>
</dbReference>
<name>A0ABW8TWU9_9CLOT</name>
<accession>A0ABW8TWU9</accession>
<dbReference type="SMART" id="SM00240">
    <property type="entry name" value="FHA"/>
    <property type="match status" value="1"/>
</dbReference>
<organism evidence="3 4">
    <name type="scientific">Candidatus Clostridium radicumherbarum</name>
    <dbReference type="NCBI Taxonomy" id="3381662"/>
    <lineage>
        <taxon>Bacteria</taxon>
        <taxon>Bacillati</taxon>
        <taxon>Bacillota</taxon>
        <taxon>Clostridia</taxon>
        <taxon>Eubacteriales</taxon>
        <taxon>Clostridiaceae</taxon>
        <taxon>Clostridium</taxon>
    </lineage>
</organism>
<dbReference type="PROSITE" id="PS50006">
    <property type="entry name" value="FHA_DOMAIN"/>
    <property type="match status" value="1"/>
</dbReference>
<dbReference type="RefSeq" id="WP_406765640.1">
    <property type="nucleotide sequence ID" value="NZ_JBJHZY010000002.1"/>
</dbReference>
<keyword evidence="4" id="KW-1185">Reference proteome</keyword>
<reference evidence="3 4" key="1">
    <citation type="submission" date="2024-11" db="EMBL/GenBank/DDBJ databases">
        <authorList>
            <person name="Heng Y.C."/>
            <person name="Lim A.C.H."/>
            <person name="Lee J.K.Y."/>
            <person name="Kittelmann S."/>
        </authorList>
    </citation>
    <scope>NUCLEOTIDE SEQUENCE [LARGE SCALE GENOMIC DNA]</scope>
    <source>
        <strain evidence="3 4">WILCCON 0202</strain>
    </source>
</reference>
<dbReference type="Gene3D" id="2.60.200.20">
    <property type="match status" value="1"/>
</dbReference>
<dbReference type="EMBL" id="JBJHZY010000002">
    <property type="protein sequence ID" value="MFL0269021.1"/>
    <property type="molecule type" value="Genomic_DNA"/>
</dbReference>
<dbReference type="Proteomes" id="UP001623661">
    <property type="component" value="Unassembled WGS sequence"/>
</dbReference>
<protein>
    <submittedName>
        <fullName evidence="3">FHA domain-containing protein</fullName>
    </submittedName>
</protein>
<evidence type="ECO:0000259" key="2">
    <source>
        <dbReference type="PROSITE" id="PS50006"/>
    </source>
</evidence>
<proteinExistence type="predicted"/>
<keyword evidence="1" id="KW-0472">Membrane</keyword>
<evidence type="ECO:0000313" key="4">
    <source>
        <dbReference type="Proteomes" id="UP001623661"/>
    </source>
</evidence>
<keyword evidence="1" id="KW-0812">Transmembrane</keyword>
<keyword evidence="1" id="KW-1133">Transmembrane helix</keyword>
<dbReference type="PANTHER" id="PTHR23308">
    <property type="entry name" value="NUCLEAR INHIBITOR OF PROTEIN PHOSPHATASE-1"/>
    <property type="match status" value="1"/>
</dbReference>
<dbReference type="InterPro" id="IPR000253">
    <property type="entry name" value="FHA_dom"/>
</dbReference>
<gene>
    <name evidence="3" type="ORF">ACJDUH_13060</name>
</gene>
<evidence type="ECO:0000313" key="3">
    <source>
        <dbReference type="EMBL" id="MFL0269021.1"/>
    </source>
</evidence>